<dbReference type="Gene3D" id="1.25.10.10">
    <property type="entry name" value="Leucine-rich Repeat Variant"/>
    <property type="match status" value="1"/>
</dbReference>
<dbReference type="InterPro" id="IPR013918">
    <property type="entry name" value="Nucleotide_exch_fac_Fes1"/>
</dbReference>
<evidence type="ECO:0000256" key="2">
    <source>
        <dbReference type="SAM" id="MobiDB-lite"/>
    </source>
</evidence>
<organism evidence="4 5">
    <name type="scientific">Psylliodes chrysocephalus</name>
    <dbReference type="NCBI Taxonomy" id="3402493"/>
    <lineage>
        <taxon>Eukaryota</taxon>
        <taxon>Metazoa</taxon>
        <taxon>Ecdysozoa</taxon>
        <taxon>Arthropoda</taxon>
        <taxon>Hexapoda</taxon>
        <taxon>Insecta</taxon>
        <taxon>Pterygota</taxon>
        <taxon>Neoptera</taxon>
        <taxon>Endopterygota</taxon>
        <taxon>Coleoptera</taxon>
        <taxon>Polyphaga</taxon>
        <taxon>Cucujiformia</taxon>
        <taxon>Chrysomeloidea</taxon>
        <taxon>Chrysomelidae</taxon>
        <taxon>Galerucinae</taxon>
        <taxon>Alticini</taxon>
        <taxon>Psylliodes</taxon>
    </lineage>
</organism>
<dbReference type="InterPro" id="IPR016024">
    <property type="entry name" value="ARM-type_fold"/>
</dbReference>
<reference evidence="4" key="1">
    <citation type="submission" date="2022-01" db="EMBL/GenBank/DDBJ databases">
        <authorList>
            <person name="King R."/>
        </authorList>
    </citation>
    <scope>NUCLEOTIDE SEQUENCE</scope>
</reference>
<evidence type="ECO:0000313" key="5">
    <source>
        <dbReference type="Proteomes" id="UP001153636"/>
    </source>
</evidence>
<dbReference type="InterPro" id="IPR011989">
    <property type="entry name" value="ARM-like"/>
</dbReference>
<dbReference type="Proteomes" id="UP001153636">
    <property type="component" value="Chromosome 1"/>
</dbReference>
<dbReference type="GO" id="GO:0000774">
    <property type="term" value="F:adenyl-nucleotide exchange factor activity"/>
    <property type="evidence" value="ECO:0007669"/>
    <property type="project" value="TreeGrafter"/>
</dbReference>
<name>A0A9P0G7A6_9CUCU</name>
<dbReference type="SUPFAM" id="SSF48371">
    <property type="entry name" value="ARM repeat"/>
    <property type="match status" value="1"/>
</dbReference>
<feature type="region of interest" description="Disordered" evidence="2">
    <location>
        <begin position="1"/>
        <end position="28"/>
    </location>
</feature>
<dbReference type="GO" id="GO:0005783">
    <property type="term" value="C:endoplasmic reticulum"/>
    <property type="evidence" value="ECO:0007669"/>
    <property type="project" value="TreeGrafter"/>
</dbReference>
<dbReference type="PANTHER" id="PTHR19316">
    <property type="entry name" value="PROTEIN FOLDING REGULATOR"/>
    <property type="match status" value="1"/>
</dbReference>
<accession>A0A9P0G7A6</accession>
<dbReference type="AlphaFoldDB" id="A0A9P0G7A6"/>
<evidence type="ECO:0000313" key="4">
    <source>
        <dbReference type="EMBL" id="CAH1099397.1"/>
    </source>
</evidence>
<dbReference type="InterPro" id="IPR050693">
    <property type="entry name" value="Hsp70_NEF-Inhibitors"/>
</dbReference>
<evidence type="ECO:0000259" key="3">
    <source>
        <dbReference type="Pfam" id="PF08609"/>
    </source>
</evidence>
<keyword evidence="1" id="KW-0677">Repeat</keyword>
<keyword evidence="5" id="KW-1185">Reference proteome</keyword>
<dbReference type="Pfam" id="PF08609">
    <property type="entry name" value="Fes1"/>
    <property type="match status" value="1"/>
</dbReference>
<proteinExistence type="predicted"/>
<dbReference type="OrthoDB" id="10250458at2759"/>
<gene>
    <name evidence="4" type="ORF">PSYICH_LOCUS277</name>
</gene>
<dbReference type="PANTHER" id="PTHR19316:SF18">
    <property type="entry name" value="HSP70-BINDING PROTEIN 1"/>
    <property type="match status" value="1"/>
</dbReference>
<dbReference type="EMBL" id="OV651813">
    <property type="protein sequence ID" value="CAH1099397.1"/>
    <property type="molecule type" value="Genomic_DNA"/>
</dbReference>
<protein>
    <recommendedName>
        <fullName evidence="3">Nucleotide exchange factor Fes1 domain-containing protein</fullName>
    </recommendedName>
</protein>
<evidence type="ECO:0000256" key="1">
    <source>
        <dbReference type="ARBA" id="ARBA00022737"/>
    </source>
</evidence>
<sequence>MALLPVSETSKSINPEPNPNLMENKPRQPTSLQGLLRFSMDVTRAEDAPLETLGPMDEERKKFLEGALSSMTVDVVEILQTQIKTLRDVDRLTEAEVANYINALDTILDYVDNIDTANDFHKIGGFLILYPCLKSRFSKIRAITCELIGVLCQNNPYCQKVILENEFVPFLLNIIETDDDVQVIVKALFALGGIIRENTEGVSQFFQYRGLSILFNSLSKFNNESVTIKICFLLSSLSRLFPDIKEQLVKLGFIHQLLTLFMMERCPSHEYVLSFLVTIMDNYPPAVKECIKFRYNVKDIVQRYMNSLRNSEYFEEEELCRRILHMINAER</sequence>
<feature type="domain" description="Nucleotide exchange factor Fes1" evidence="3">
    <location>
        <begin position="32"/>
        <end position="119"/>
    </location>
</feature>